<dbReference type="GO" id="GO:0071555">
    <property type="term" value="P:cell wall organization"/>
    <property type="evidence" value="ECO:0007669"/>
    <property type="project" value="UniProtKB-KW"/>
</dbReference>
<reference evidence="6" key="2">
    <citation type="submission" date="2023-04" db="EMBL/GenBank/DDBJ databases">
        <authorList>
            <person name="Bruccoleri R.E."/>
            <person name="Oakeley E.J."/>
            <person name="Faust A.-M."/>
            <person name="Dessus-Babus S."/>
            <person name="Altorfer M."/>
            <person name="Burckhardt D."/>
            <person name="Oertli M."/>
            <person name="Naumann U."/>
            <person name="Petersen F."/>
            <person name="Wong J."/>
        </authorList>
    </citation>
    <scope>NUCLEOTIDE SEQUENCE</scope>
    <source>
        <strain evidence="6">GSM-AAB239-AS_SAM_17_03QT</strain>
        <tissue evidence="6">Leaf</tissue>
    </source>
</reference>
<dbReference type="InterPro" id="IPR004963">
    <property type="entry name" value="PAE/NOTUM"/>
</dbReference>
<comment type="similarity">
    <text evidence="3 5">Belongs to the pectinacetylesterase family.</text>
</comment>
<comment type="subcellular location">
    <subcellularLocation>
        <location evidence="2 5">Secreted</location>
        <location evidence="2 5">Cell wall</location>
    </subcellularLocation>
</comment>
<accession>A0AAX6F750</accession>
<dbReference type="EMBL" id="JANAVB010031218">
    <property type="protein sequence ID" value="KAJ6812277.1"/>
    <property type="molecule type" value="Genomic_DNA"/>
</dbReference>
<keyword evidence="5" id="KW-0378">Hydrolase</keyword>
<evidence type="ECO:0000256" key="2">
    <source>
        <dbReference type="ARBA" id="ARBA00004191"/>
    </source>
</evidence>
<keyword evidence="4 5" id="KW-0134">Cell wall</keyword>
<dbReference type="Proteomes" id="UP001140949">
    <property type="component" value="Unassembled WGS sequence"/>
</dbReference>
<dbReference type="PANTHER" id="PTHR21562">
    <property type="entry name" value="NOTUM-RELATED"/>
    <property type="match status" value="1"/>
</dbReference>
<proteinExistence type="inferred from homology"/>
<evidence type="ECO:0000256" key="3">
    <source>
        <dbReference type="ARBA" id="ARBA00005784"/>
    </source>
</evidence>
<keyword evidence="7" id="KW-1185">Reference proteome</keyword>
<comment type="function">
    <text evidence="1 5">Hydrolyzes acetyl esters in homogalacturonan regions of pectin. In type I primary cell wall, galacturonic acid residues of pectin can be acetylated at the O-2 and O-3 positions. Decreasing the degree of acetylation of pectin gels in vitro alters their physical properties.</text>
</comment>
<dbReference type="EC" id="3.1.1.-" evidence="5"/>
<evidence type="ECO:0000313" key="7">
    <source>
        <dbReference type="Proteomes" id="UP001140949"/>
    </source>
</evidence>
<dbReference type="AlphaFoldDB" id="A0AAX6F750"/>
<evidence type="ECO:0000256" key="1">
    <source>
        <dbReference type="ARBA" id="ARBA00003534"/>
    </source>
</evidence>
<evidence type="ECO:0000256" key="4">
    <source>
        <dbReference type="ARBA" id="ARBA00022512"/>
    </source>
</evidence>
<comment type="caution">
    <text evidence="6">The sequence shown here is derived from an EMBL/GenBank/DDBJ whole genome shotgun (WGS) entry which is preliminary data.</text>
</comment>
<protein>
    <recommendedName>
        <fullName evidence="5">Pectin acetylesterase</fullName>
        <ecNumber evidence="5">3.1.1.-</ecNumber>
    </recommendedName>
</protein>
<reference evidence="6" key="1">
    <citation type="journal article" date="2023" name="GigaByte">
        <title>Genome assembly of the bearded iris, Iris pallida Lam.</title>
        <authorList>
            <person name="Bruccoleri R.E."/>
            <person name="Oakeley E.J."/>
            <person name="Faust A.M.E."/>
            <person name="Altorfer M."/>
            <person name="Dessus-Babus S."/>
            <person name="Burckhardt D."/>
            <person name="Oertli M."/>
            <person name="Naumann U."/>
            <person name="Petersen F."/>
            <person name="Wong J."/>
        </authorList>
    </citation>
    <scope>NUCLEOTIDE SEQUENCE</scope>
    <source>
        <strain evidence="6">GSM-AAB239-AS_SAM_17_03QT</strain>
    </source>
</reference>
<evidence type="ECO:0000256" key="5">
    <source>
        <dbReference type="RuleBase" id="RU363114"/>
    </source>
</evidence>
<dbReference type="PANTHER" id="PTHR21562:SF5">
    <property type="entry name" value="PECTIN ACETYLESTERASE 12"/>
    <property type="match status" value="1"/>
</dbReference>
<keyword evidence="5" id="KW-0961">Cell wall biogenesis/degradation</keyword>
<dbReference type="Pfam" id="PF03283">
    <property type="entry name" value="PAE"/>
    <property type="match status" value="1"/>
</dbReference>
<dbReference type="GO" id="GO:0009505">
    <property type="term" value="C:plant-type cell wall"/>
    <property type="evidence" value="ECO:0007669"/>
    <property type="project" value="TreeGrafter"/>
</dbReference>
<evidence type="ECO:0000313" key="6">
    <source>
        <dbReference type="EMBL" id="KAJ6812277.1"/>
    </source>
</evidence>
<sequence length="107" mass="12043">MAKHCTTGIELRISSERLILLDTQGSAKNLSRSCTSRMDSTSCFFPQNVVPTIQTSTFILNAAYDVWQIQQSLAPGSADPHGYWKECRFDYRSCSSDQIQFLQGVKE</sequence>
<gene>
    <name evidence="6" type="ORF">M6B38_149260</name>
</gene>
<dbReference type="GO" id="GO:0052793">
    <property type="term" value="F:pectin acetylesterase activity"/>
    <property type="evidence" value="ECO:0007669"/>
    <property type="project" value="TreeGrafter"/>
</dbReference>
<organism evidence="6 7">
    <name type="scientific">Iris pallida</name>
    <name type="common">Sweet iris</name>
    <dbReference type="NCBI Taxonomy" id="29817"/>
    <lineage>
        <taxon>Eukaryota</taxon>
        <taxon>Viridiplantae</taxon>
        <taxon>Streptophyta</taxon>
        <taxon>Embryophyta</taxon>
        <taxon>Tracheophyta</taxon>
        <taxon>Spermatophyta</taxon>
        <taxon>Magnoliopsida</taxon>
        <taxon>Liliopsida</taxon>
        <taxon>Asparagales</taxon>
        <taxon>Iridaceae</taxon>
        <taxon>Iridoideae</taxon>
        <taxon>Irideae</taxon>
        <taxon>Iris</taxon>
    </lineage>
</organism>
<keyword evidence="5" id="KW-0964">Secreted</keyword>
<name>A0AAX6F750_IRIPA</name>